<evidence type="ECO:0000313" key="6">
    <source>
        <dbReference type="EMBL" id="KAK9817626.1"/>
    </source>
</evidence>
<proteinExistence type="inferred from homology"/>
<dbReference type="EMBL" id="JALJOS010000063">
    <property type="protein sequence ID" value="KAK9817626.1"/>
    <property type="molecule type" value="Genomic_DNA"/>
</dbReference>
<dbReference type="NCBIfam" id="TIGR01484">
    <property type="entry name" value="HAD-SF-IIB"/>
    <property type="match status" value="1"/>
</dbReference>
<gene>
    <name evidence="6" type="ORF">WJX74_007429</name>
</gene>
<dbReference type="FunFam" id="3.40.50.1000:FF:000054">
    <property type="entry name" value="alpha,alpha-trehalose-phosphate synthase [UDP-forming] 6"/>
    <property type="match status" value="1"/>
</dbReference>
<dbReference type="FunFam" id="3.40.50.1000:FF:000052">
    <property type="entry name" value="Alpha,alpha-trehalose-phosphate synthase [UDP-forming] 6"/>
    <property type="match status" value="1"/>
</dbReference>
<evidence type="ECO:0000256" key="5">
    <source>
        <dbReference type="SAM" id="MobiDB-lite"/>
    </source>
</evidence>
<accession>A0AAW1Q6S0</accession>
<protein>
    <submittedName>
        <fullName evidence="6">Uncharacterized protein</fullName>
    </submittedName>
</protein>
<dbReference type="Pfam" id="PF02358">
    <property type="entry name" value="Trehalose_PPase"/>
    <property type="match status" value="1"/>
</dbReference>
<dbReference type="GO" id="GO:0005992">
    <property type="term" value="P:trehalose biosynthetic process"/>
    <property type="evidence" value="ECO:0007669"/>
    <property type="project" value="InterPro"/>
</dbReference>
<comment type="similarity">
    <text evidence="2">In the C-terminal section; belongs to the trehalose phosphatase family.</text>
</comment>
<dbReference type="Gene3D" id="3.40.50.1000">
    <property type="entry name" value="HAD superfamily/HAD-like"/>
    <property type="match status" value="2"/>
</dbReference>
<dbReference type="InterPro" id="IPR036412">
    <property type="entry name" value="HAD-like_sf"/>
</dbReference>
<keyword evidence="3" id="KW-0328">Glycosyltransferase</keyword>
<sequence length="865" mass="97602">MASFAGGSYTNLQSLLTNDEGNLSDGGPLSWGLPRNKLSKKSFESEEDRRGGRFIIVANHLPVRASKDVSLGTWVFEWDEDALISQAQEGLGKDLELLFVGCLQVDIPLEEQEAVAADLLNNFRCSVVFLGEQLKQKFYRGFCKQQLWPLFHYSLPFSPSSLGRFDSELWQAYVKANKAFADKLVQEVSMDLDYVWIHDYHLLVLPSLLRKRFHRVRCGLFLHSPFPSSEVFRTFPKRGEILRSLLNVDLIGFHTFDYARHFLSCCSRMLGVEHITSRGSIMLDFYGRYICVKIMPTGVNPERFLDAFNWSDTTWRLGELKSQFKGKTVLLGNDDLDVFKGIELKLAAVDRLLEYHREWRGKLVLIQITNAARSASKDLVELHDHIAAMVQKINSKYGSSNYEPIVFLERPVPLYEKIALYAISDVCVVTATRDGMNLVPYEYIVCRQAVKDIEPERKDSMLVLSEFVGCSPSLSGAIRVNPWSIDDVADGLYTAIKMPLPERHARHDKHWRYVSHHTAAFWAKSCTNDLQRFTVDHQKMRCYGLGLGLDTFRLVALAENFRKLDASSLQQEYHRATKRLFLLDYDGTLTQPSSHNSTPMPEVLAILQGLVQDPRNSVWIISGRGRSELGPWFKSLSKLGLAAEHGFFVKPTTGEEWEQLYTKGGNNFAWKEMVEPILEVYKDSTDGSYIESKDSALVWHYQNADPDFGSWQAKELLDHLEGVLSNEPVNVSSGVGIVEVKPQGVSKGGAVERILLQTADTGNPPDFILCIGDDRSDEDMFTAIEQVAFSPHHHAEVFACTVGQKPSKAPFYMNDTEEVAAVLARLAGTSQNGSRSNSLTRLPSRPFDELEEEGEQLSPAESPDR</sequence>
<dbReference type="PANTHER" id="PTHR10788:SF94">
    <property type="entry name" value="ALPHA,ALPHA-TREHALOSE-PHOSPHATE SYNTHASE [UDP-FORMING] 5"/>
    <property type="match status" value="1"/>
</dbReference>
<evidence type="ECO:0000313" key="7">
    <source>
        <dbReference type="Proteomes" id="UP001438707"/>
    </source>
</evidence>
<dbReference type="Pfam" id="PF00982">
    <property type="entry name" value="Glyco_transf_20"/>
    <property type="match status" value="1"/>
</dbReference>
<dbReference type="SUPFAM" id="SSF56784">
    <property type="entry name" value="HAD-like"/>
    <property type="match status" value="1"/>
</dbReference>
<evidence type="ECO:0000256" key="2">
    <source>
        <dbReference type="ARBA" id="ARBA00006330"/>
    </source>
</evidence>
<keyword evidence="4" id="KW-0808">Transferase</keyword>
<feature type="compositionally biased region" description="Polar residues" evidence="5">
    <location>
        <begin position="830"/>
        <end position="841"/>
    </location>
</feature>
<dbReference type="FunFam" id="3.40.50.2000:FF:000010">
    <property type="entry name" value="Alpha,alpha-trehalose-phosphate synthase"/>
    <property type="match status" value="1"/>
</dbReference>
<dbReference type="FunFam" id="3.40.50.2000:FF:000079">
    <property type="entry name" value="Trehalose-6-phosphate synthase 8"/>
    <property type="match status" value="1"/>
</dbReference>
<evidence type="ECO:0000256" key="4">
    <source>
        <dbReference type="ARBA" id="ARBA00022679"/>
    </source>
</evidence>
<feature type="region of interest" description="Disordered" evidence="5">
    <location>
        <begin position="830"/>
        <end position="865"/>
    </location>
</feature>
<dbReference type="AlphaFoldDB" id="A0AAW1Q6S0"/>
<dbReference type="Gene3D" id="3.40.50.2000">
    <property type="entry name" value="Glycogen Phosphorylase B"/>
    <property type="match status" value="2"/>
</dbReference>
<comment type="caution">
    <text evidence="6">The sequence shown here is derived from an EMBL/GenBank/DDBJ whole genome shotgun (WGS) entry which is preliminary data.</text>
</comment>
<organism evidence="6 7">
    <name type="scientific">Apatococcus lobatus</name>
    <dbReference type="NCBI Taxonomy" id="904363"/>
    <lineage>
        <taxon>Eukaryota</taxon>
        <taxon>Viridiplantae</taxon>
        <taxon>Chlorophyta</taxon>
        <taxon>core chlorophytes</taxon>
        <taxon>Trebouxiophyceae</taxon>
        <taxon>Chlorellales</taxon>
        <taxon>Chlorellaceae</taxon>
        <taxon>Apatococcus</taxon>
    </lineage>
</organism>
<dbReference type="PANTHER" id="PTHR10788">
    <property type="entry name" value="TREHALOSE-6-PHOSPHATE SYNTHASE"/>
    <property type="match status" value="1"/>
</dbReference>
<reference evidence="6 7" key="1">
    <citation type="journal article" date="2024" name="Nat. Commun.">
        <title>Phylogenomics reveals the evolutionary origins of lichenization in chlorophyte algae.</title>
        <authorList>
            <person name="Puginier C."/>
            <person name="Libourel C."/>
            <person name="Otte J."/>
            <person name="Skaloud P."/>
            <person name="Haon M."/>
            <person name="Grisel S."/>
            <person name="Petersen M."/>
            <person name="Berrin J.G."/>
            <person name="Delaux P.M."/>
            <person name="Dal Grande F."/>
            <person name="Keller J."/>
        </authorList>
    </citation>
    <scope>NUCLEOTIDE SEQUENCE [LARGE SCALE GENOMIC DNA]</scope>
    <source>
        <strain evidence="6 7">SAG 2145</strain>
    </source>
</reference>
<dbReference type="InterPro" id="IPR006379">
    <property type="entry name" value="HAD-SF_hydro_IIB"/>
</dbReference>
<dbReference type="InterPro" id="IPR023214">
    <property type="entry name" value="HAD_sf"/>
</dbReference>
<dbReference type="CDD" id="cd03788">
    <property type="entry name" value="GT20_TPS"/>
    <property type="match status" value="1"/>
</dbReference>
<dbReference type="CDD" id="cd01627">
    <property type="entry name" value="HAD_TPP"/>
    <property type="match status" value="1"/>
</dbReference>
<comment type="similarity">
    <text evidence="1">In the N-terminal section; belongs to the glycosyltransferase 20 family.</text>
</comment>
<dbReference type="GO" id="GO:0016757">
    <property type="term" value="F:glycosyltransferase activity"/>
    <property type="evidence" value="ECO:0007669"/>
    <property type="project" value="UniProtKB-KW"/>
</dbReference>
<evidence type="ECO:0000256" key="3">
    <source>
        <dbReference type="ARBA" id="ARBA00022676"/>
    </source>
</evidence>
<dbReference type="Proteomes" id="UP001438707">
    <property type="component" value="Unassembled WGS sequence"/>
</dbReference>
<dbReference type="NCBIfam" id="TIGR00685">
    <property type="entry name" value="T6PP"/>
    <property type="match status" value="1"/>
</dbReference>
<dbReference type="InterPro" id="IPR001830">
    <property type="entry name" value="Glyco_trans_20"/>
</dbReference>
<name>A0AAW1Q6S0_9CHLO</name>
<dbReference type="GO" id="GO:0005829">
    <property type="term" value="C:cytosol"/>
    <property type="evidence" value="ECO:0007669"/>
    <property type="project" value="TreeGrafter"/>
</dbReference>
<dbReference type="SUPFAM" id="SSF53756">
    <property type="entry name" value="UDP-Glycosyltransferase/glycogen phosphorylase"/>
    <property type="match status" value="1"/>
</dbReference>
<evidence type="ECO:0000256" key="1">
    <source>
        <dbReference type="ARBA" id="ARBA00005409"/>
    </source>
</evidence>
<dbReference type="InterPro" id="IPR003337">
    <property type="entry name" value="Trehalose_PPase"/>
</dbReference>
<keyword evidence="7" id="KW-1185">Reference proteome</keyword>
<dbReference type="GO" id="GO:0004805">
    <property type="term" value="F:trehalose-phosphatase activity"/>
    <property type="evidence" value="ECO:0007669"/>
    <property type="project" value="TreeGrafter"/>
</dbReference>